<dbReference type="Pfam" id="PF07589">
    <property type="entry name" value="PEP-CTERM"/>
    <property type="match status" value="1"/>
</dbReference>
<protein>
    <submittedName>
        <fullName evidence="4">Uncharacterized protein</fullName>
    </submittedName>
</protein>
<organism evidence="4">
    <name type="scientific">marine sediment metagenome</name>
    <dbReference type="NCBI Taxonomy" id="412755"/>
    <lineage>
        <taxon>unclassified sequences</taxon>
        <taxon>metagenomes</taxon>
        <taxon>ecological metagenomes</taxon>
    </lineage>
</organism>
<feature type="transmembrane region" description="Helical" evidence="1">
    <location>
        <begin position="309"/>
        <end position="329"/>
    </location>
</feature>
<dbReference type="NCBIfam" id="TIGR02595">
    <property type="entry name" value="PEP_CTERM"/>
    <property type="match status" value="1"/>
</dbReference>
<evidence type="ECO:0000313" key="4">
    <source>
        <dbReference type="EMBL" id="KKN85841.1"/>
    </source>
</evidence>
<comment type="caution">
    <text evidence="4">The sequence shown here is derived from an EMBL/GenBank/DDBJ whole genome shotgun (WGS) entry which is preliminary data.</text>
</comment>
<evidence type="ECO:0000259" key="3">
    <source>
        <dbReference type="Pfam" id="PF25470"/>
    </source>
</evidence>
<gene>
    <name evidence="4" type="ORF">LCGC14_0274590</name>
</gene>
<accession>A0A0F9WIQ9</accession>
<proteinExistence type="predicted"/>
<feature type="domain" description="DUF7901" evidence="3">
    <location>
        <begin position="53"/>
        <end position="227"/>
    </location>
</feature>
<feature type="domain" description="Ice-binding protein C-terminal" evidence="2">
    <location>
        <begin position="311"/>
        <end position="333"/>
    </location>
</feature>
<dbReference type="Pfam" id="PF25470">
    <property type="entry name" value="DUF7901"/>
    <property type="match status" value="1"/>
</dbReference>
<keyword evidence="1" id="KW-0472">Membrane</keyword>
<sequence length="337" mass="36791">MTIKTNNILIALLTIAIAATSLLADPLPGRDVLKFSQRPMDQMITPDGTVYWGHDELSFIEGDHSTGIYGSATGIYPPGVFMADDFADNFDTDVVHVKWWGSYPNNDYTGVAGVQRFLIAFETDVPADPGNTPPFSYPGTPILSQVVDRGPLAVQSGTFTETPVGGAATERLFEYNAELKVPFAQQADTVYWLKIVALIDPSLDGTDLQWGWHNRDYTIKNPLASPIPTPGEHDQGPGPFTDPTMEIWHFQDDAVTGGIDYVDLGPNPPIASGVSFDQGLSTFRETYYVDNLDGPVGINNFSKDLAFELYTVPEPAMMGLLALGGLAVLRRRKSQTR</sequence>
<dbReference type="InterPro" id="IPR057223">
    <property type="entry name" value="DUF7901"/>
</dbReference>
<evidence type="ECO:0000259" key="2">
    <source>
        <dbReference type="Pfam" id="PF07589"/>
    </source>
</evidence>
<name>A0A0F9WIQ9_9ZZZZ</name>
<reference evidence="4" key="1">
    <citation type="journal article" date="2015" name="Nature">
        <title>Complex archaea that bridge the gap between prokaryotes and eukaryotes.</title>
        <authorList>
            <person name="Spang A."/>
            <person name="Saw J.H."/>
            <person name="Jorgensen S.L."/>
            <person name="Zaremba-Niedzwiedzka K."/>
            <person name="Martijn J."/>
            <person name="Lind A.E."/>
            <person name="van Eijk R."/>
            <person name="Schleper C."/>
            <person name="Guy L."/>
            <person name="Ettema T.J."/>
        </authorList>
    </citation>
    <scope>NUCLEOTIDE SEQUENCE</scope>
</reference>
<dbReference type="EMBL" id="LAZR01000154">
    <property type="protein sequence ID" value="KKN85841.1"/>
    <property type="molecule type" value="Genomic_DNA"/>
</dbReference>
<dbReference type="AlphaFoldDB" id="A0A0F9WIQ9"/>
<keyword evidence="1" id="KW-1133">Transmembrane helix</keyword>
<keyword evidence="1" id="KW-0812">Transmembrane</keyword>
<evidence type="ECO:0000256" key="1">
    <source>
        <dbReference type="SAM" id="Phobius"/>
    </source>
</evidence>
<dbReference type="InterPro" id="IPR013424">
    <property type="entry name" value="Ice-binding_C"/>
</dbReference>